<accession>A0ABP7IUE8</accession>
<dbReference type="RefSeq" id="WP_344945937.1">
    <property type="nucleotide sequence ID" value="NZ_BAAAZR010000020.1"/>
</dbReference>
<dbReference type="InterPro" id="IPR011990">
    <property type="entry name" value="TPR-like_helical_dom_sf"/>
</dbReference>
<dbReference type="Gene3D" id="1.25.40.10">
    <property type="entry name" value="Tetratricopeptide repeat domain"/>
    <property type="match status" value="1"/>
</dbReference>
<name>A0ABP7IUE8_9ACTN</name>
<evidence type="ECO:0000313" key="2">
    <source>
        <dbReference type="Proteomes" id="UP001500888"/>
    </source>
</evidence>
<evidence type="ECO:0008006" key="3">
    <source>
        <dbReference type="Google" id="ProtNLM"/>
    </source>
</evidence>
<gene>
    <name evidence="1" type="ORF">GCM10022226_54020</name>
</gene>
<proteinExistence type="predicted"/>
<comment type="caution">
    <text evidence="1">The sequence shown here is derived from an EMBL/GenBank/DDBJ whole genome shotgun (WGS) entry which is preliminary data.</text>
</comment>
<evidence type="ECO:0000313" key="1">
    <source>
        <dbReference type="EMBL" id="GAA3826497.1"/>
    </source>
</evidence>
<dbReference type="Proteomes" id="UP001500888">
    <property type="component" value="Unassembled WGS sequence"/>
</dbReference>
<dbReference type="EMBL" id="BAAAZR010000020">
    <property type="protein sequence ID" value="GAA3826497.1"/>
    <property type="molecule type" value="Genomic_DNA"/>
</dbReference>
<protein>
    <recommendedName>
        <fullName evidence="3">Tetratricopeptide repeat protein</fullName>
    </recommendedName>
</protein>
<dbReference type="SUPFAM" id="SSF48452">
    <property type="entry name" value="TPR-like"/>
    <property type="match status" value="1"/>
</dbReference>
<organism evidence="1 2">
    <name type="scientific">Sphaerisporangium flaviroseum</name>
    <dbReference type="NCBI Taxonomy" id="509199"/>
    <lineage>
        <taxon>Bacteria</taxon>
        <taxon>Bacillati</taxon>
        <taxon>Actinomycetota</taxon>
        <taxon>Actinomycetes</taxon>
        <taxon>Streptosporangiales</taxon>
        <taxon>Streptosporangiaceae</taxon>
        <taxon>Sphaerisporangium</taxon>
    </lineage>
</organism>
<reference evidence="2" key="1">
    <citation type="journal article" date="2019" name="Int. J. Syst. Evol. Microbiol.">
        <title>The Global Catalogue of Microorganisms (GCM) 10K type strain sequencing project: providing services to taxonomists for standard genome sequencing and annotation.</title>
        <authorList>
            <consortium name="The Broad Institute Genomics Platform"/>
            <consortium name="The Broad Institute Genome Sequencing Center for Infectious Disease"/>
            <person name="Wu L."/>
            <person name="Ma J."/>
        </authorList>
    </citation>
    <scope>NUCLEOTIDE SEQUENCE [LARGE SCALE GENOMIC DNA]</scope>
    <source>
        <strain evidence="2">JCM 16908</strain>
    </source>
</reference>
<keyword evidence="2" id="KW-1185">Reference proteome</keyword>
<sequence length="141" mass="15636">MDLDIDNAVVRLCAEGLQAESEGRPEVARRLFDQAWAERADDFDACVAAHYVARQQDSPEETLLWNAVSLHHANATGDERVLELYPSLYLNMGASHELLGDQAEAARYFRLAANHAGDLPQGPYADMLRRGIADGLDRVSR</sequence>